<gene>
    <name evidence="1" type="ORF">G5714_002484</name>
</gene>
<name>A0A7J6DFR5_9TELE</name>
<evidence type="ECO:0000313" key="2">
    <source>
        <dbReference type="Proteomes" id="UP000579812"/>
    </source>
</evidence>
<dbReference type="AlphaFoldDB" id="A0A7J6DFR5"/>
<comment type="caution">
    <text evidence="1">The sequence shown here is derived from an EMBL/GenBank/DDBJ whole genome shotgun (WGS) entry which is preliminary data.</text>
</comment>
<protein>
    <submittedName>
        <fullName evidence="1">Uncharacterized protein</fullName>
    </submittedName>
</protein>
<evidence type="ECO:0000313" key="1">
    <source>
        <dbReference type="EMBL" id="KAF4117931.1"/>
    </source>
</evidence>
<proteinExistence type="predicted"/>
<reference evidence="1 2" key="1">
    <citation type="submission" date="2020-04" db="EMBL/GenBank/DDBJ databases">
        <title>Chromosome-level genome assembly of a cyprinid fish Onychostoma macrolepis by integration of Nanopore Sequencing, Bionano and Hi-C technology.</title>
        <authorList>
            <person name="Wang D."/>
        </authorList>
    </citation>
    <scope>NUCLEOTIDE SEQUENCE [LARGE SCALE GENOMIC DNA]</scope>
    <source>
        <strain evidence="1">SWU-2019</strain>
        <tissue evidence="1">Muscle</tissue>
    </source>
</reference>
<dbReference type="EMBL" id="JAAMOB010000002">
    <property type="protein sequence ID" value="KAF4117931.1"/>
    <property type="molecule type" value="Genomic_DNA"/>
</dbReference>
<dbReference type="Proteomes" id="UP000579812">
    <property type="component" value="Unassembled WGS sequence"/>
</dbReference>
<accession>A0A7J6DFR5</accession>
<organism evidence="1 2">
    <name type="scientific">Onychostoma macrolepis</name>
    <dbReference type="NCBI Taxonomy" id="369639"/>
    <lineage>
        <taxon>Eukaryota</taxon>
        <taxon>Metazoa</taxon>
        <taxon>Chordata</taxon>
        <taxon>Craniata</taxon>
        <taxon>Vertebrata</taxon>
        <taxon>Euteleostomi</taxon>
        <taxon>Actinopterygii</taxon>
        <taxon>Neopterygii</taxon>
        <taxon>Teleostei</taxon>
        <taxon>Ostariophysi</taxon>
        <taxon>Cypriniformes</taxon>
        <taxon>Cyprinidae</taxon>
        <taxon>Acrossocheilinae</taxon>
        <taxon>Onychostoma</taxon>
    </lineage>
</organism>
<keyword evidence="2" id="KW-1185">Reference proteome</keyword>
<sequence length="216" mass="23776">MIDENLCLTNLKKPDQDTETFKITPKVQLSSVNNDCGVVTVGLDETLSEVEPPTLEMNTLSQSDVRDVEKDVSDPSVLMDSSICAATEGLEKEDFQILCLQKNVYVCQVTPEKDQLSLEDQDSDEREMVKISPVKEHVLNEEQSFCSSTEAAEECAPVSGTSPAIQSFMNGIESSHYSCSEDAHQEHLCSSRACLMTSSQHELRFKCFGIGKGVSP</sequence>